<comment type="caution">
    <text evidence="2">The sequence shown here is derived from an EMBL/GenBank/DDBJ whole genome shotgun (WGS) entry which is preliminary data.</text>
</comment>
<name>A0AAV4VV00_9ARAC</name>
<dbReference type="EMBL" id="BPLQ01013725">
    <property type="protein sequence ID" value="GIY74275.1"/>
    <property type="molecule type" value="Genomic_DNA"/>
</dbReference>
<reference evidence="2 3" key="1">
    <citation type="submission" date="2021-06" db="EMBL/GenBank/DDBJ databases">
        <title>Caerostris darwini draft genome.</title>
        <authorList>
            <person name="Kono N."/>
            <person name="Arakawa K."/>
        </authorList>
    </citation>
    <scope>NUCLEOTIDE SEQUENCE [LARGE SCALE GENOMIC DNA]</scope>
</reference>
<keyword evidence="1" id="KW-0812">Transmembrane</keyword>
<keyword evidence="1" id="KW-1133">Transmembrane helix</keyword>
<dbReference type="Proteomes" id="UP001054837">
    <property type="component" value="Unassembled WGS sequence"/>
</dbReference>
<keyword evidence="1" id="KW-0472">Membrane</keyword>
<keyword evidence="3" id="KW-1185">Reference proteome</keyword>
<accession>A0AAV4VV00</accession>
<protein>
    <submittedName>
        <fullName evidence="2">Uncharacterized protein</fullName>
    </submittedName>
</protein>
<organism evidence="2 3">
    <name type="scientific">Caerostris darwini</name>
    <dbReference type="NCBI Taxonomy" id="1538125"/>
    <lineage>
        <taxon>Eukaryota</taxon>
        <taxon>Metazoa</taxon>
        <taxon>Ecdysozoa</taxon>
        <taxon>Arthropoda</taxon>
        <taxon>Chelicerata</taxon>
        <taxon>Arachnida</taxon>
        <taxon>Araneae</taxon>
        <taxon>Araneomorphae</taxon>
        <taxon>Entelegynae</taxon>
        <taxon>Araneoidea</taxon>
        <taxon>Araneidae</taxon>
        <taxon>Caerostris</taxon>
    </lineage>
</organism>
<dbReference type="AlphaFoldDB" id="A0AAV4VV00"/>
<evidence type="ECO:0000313" key="3">
    <source>
        <dbReference type="Proteomes" id="UP001054837"/>
    </source>
</evidence>
<proteinExistence type="predicted"/>
<gene>
    <name evidence="2" type="ORF">CDAR_541461</name>
</gene>
<feature type="transmembrane region" description="Helical" evidence="1">
    <location>
        <begin position="124"/>
        <end position="144"/>
    </location>
</feature>
<evidence type="ECO:0000313" key="2">
    <source>
        <dbReference type="EMBL" id="GIY74275.1"/>
    </source>
</evidence>
<sequence length="152" mass="17194">MSSKTPAVLPIEITPKSGKAIKAIFFHTLILLNSSLAKTAPHSSMDKHLLGRIRSSTGEMSIHHPFPPPLNDRTCLPGIKECPQIGRVGWGWEGAANENSKRQEYRFKICIKVRKPSPNPRHHFRIFLFLFFPWGLLPPLSPFLGMSREMAR</sequence>
<evidence type="ECO:0000256" key="1">
    <source>
        <dbReference type="SAM" id="Phobius"/>
    </source>
</evidence>